<dbReference type="EMBL" id="BMAW01033848">
    <property type="protein sequence ID" value="GFU32154.1"/>
    <property type="molecule type" value="Genomic_DNA"/>
</dbReference>
<dbReference type="GO" id="GO:0016042">
    <property type="term" value="P:lipid catabolic process"/>
    <property type="evidence" value="ECO:0007669"/>
    <property type="project" value="TreeGrafter"/>
</dbReference>
<evidence type="ECO:0000256" key="5">
    <source>
        <dbReference type="SAM" id="SignalP"/>
    </source>
</evidence>
<dbReference type="Proteomes" id="UP000887013">
    <property type="component" value="Unassembled WGS sequence"/>
</dbReference>
<evidence type="ECO:0000313" key="8">
    <source>
        <dbReference type="Proteomes" id="UP000887013"/>
    </source>
</evidence>
<evidence type="ECO:0000256" key="4">
    <source>
        <dbReference type="RuleBase" id="RU004262"/>
    </source>
</evidence>
<dbReference type="Gene3D" id="3.40.50.1820">
    <property type="entry name" value="alpha/beta hydrolase"/>
    <property type="match status" value="1"/>
</dbReference>
<dbReference type="InterPro" id="IPR013818">
    <property type="entry name" value="Lipase"/>
</dbReference>
<feature type="chain" id="PRO_5036444479" evidence="5">
    <location>
        <begin position="18"/>
        <end position="371"/>
    </location>
</feature>
<evidence type="ECO:0000313" key="7">
    <source>
        <dbReference type="EMBL" id="GFU32154.1"/>
    </source>
</evidence>
<sequence length="371" mass="41349">MKRSTFFTCILIGLVDAFWNKATQIIPSKLNPLNLLFHNRCMEGLGCFYTGPPFFHPLNRAISLSPIDSPTPKFRLFTPANPDSPYLLEISKESLRNSSFDPKLETKIFIHGFLTTLSEDDLRFKTKDALLEIGKYNIIIVDWTDYNGAPYEQAVANTRVIGAIVAKLIKLIMKETRISPRSVHMIGHSLGAHTAGYAGERISNIGRITGLDPAGPCFQNAPAEVRLDPTDALFVDVIHTDGASIVIRGLGMNDPLGHMDFFPNGGSLQHGCVRTSQSDSVAGRAINFTAAWVFNSCDHDRANQYFHESIKSKCKFESVKCDSYEDYEEDKCVKSNSTSAYMGFYARKMSKLESPAKFYLRTNAEAPFCTK</sequence>
<comment type="caution">
    <text evidence="7">The sequence shown here is derived from an EMBL/GenBank/DDBJ whole genome shotgun (WGS) entry which is preliminary data.</text>
</comment>
<dbReference type="InterPro" id="IPR000734">
    <property type="entry name" value="TAG_lipase"/>
</dbReference>
<evidence type="ECO:0000259" key="6">
    <source>
        <dbReference type="Pfam" id="PF00151"/>
    </source>
</evidence>
<comment type="subcellular location">
    <subcellularLocation>
        <location evidence="1">Secreted</location>
    </subcellularLocation>
</comment>
<dbReference type="PRINTS" id="PR00821">
    <property type="entry name" value="TAGLIPASE"/>
</dbReference>
<dbReference type="GO" id="GO:0005615">
    <property type="term" value="C:extracellular space"/>
    <property type="evidence" value="ECO:0007669"/>
    <property type="project" value="TreeGrafter"/>
</dbReference>
<protein>
    <submittedName>
        <fullName evidence="7">Pancreatic triacylglycerol lipase</fullName>
    </submittedName>
</protein>
<dbReference type="Pfam" id="PF00151">
    <property type="entry name" value="Lipase"/>
    <property type="match status" value="1"/>
</dbReference>
<evidence type="ECO:0000256" key="2">
    <source>
        <dbReference type="ARBA" id="ARBA00010701"/>
    </source>
</evidence>
<keyword evidence="5" id="KW-0732">Signal</keyword>
<dbReference type="OrthoDB" id="199913at2759"/>
<keyword evidence="3" id="KW-0964">Secreted</keyword>
<dbReference type="PANTHER" id="PTHR11610">
    <property type="entry name" value="LIPASE"/>
    <property type="match status" value="1"/>
</dbReference>
<proteinExistence type="inferred from homology"/>
<feature type="domain" description="Lipase" evidence="6">
    <location>
        <begin position="45"/>
        <end position="368"/>
    </location>
</feature>
<feature type="signal peptide" evidence="5">
    <location>
        <begin position="1"/>
        <end position="17"/>
    </location>
</feature>
<comment type="similarity">
    <text evidence="2 4">Belongs to the AB hydrolase superfamily. Lipase family.</text>
</comment>
<accession>A0A8X6QQS1</accession>
<evidence type="ECO:0000256" key="1">
    <source>
        <dbReference type="ARBA" id="ARBA00004613"/>
    </source>
</evidence>
<name>A0A8X6QQS1_NEPPI</name>
<dbReference type="SUPFAM" id="SSF53474">
    <property type="entry name" value="alpha/beta-Hydrolases"/>
    <property type="match status" value="1"/>
</dbReference>
<organism evidence="7 8">
    <name type="scientific">Nephila pilipes</name>
    <name type="common">Giant wood spider</name>
    <name type="synonym">Nephila maculata</name>
    <dbReference type="NCBI Taxonomy" id="299642"/>
    <lineage>
        <taxon>Eukaryota</taxon>
        <taxon>Metazoa</taxon>
        <taxon>Ecdysozoa</taxon>
        <taxon>Arthropoda</taxon>
        <taxon>Chelicerata</taxon>
        <taxon>Arachnida</taxon>
        <taxon>Araneae</taxon>
        <taxon>Araneomorphae</taxon>
        <taxon>Entelegynae</taxon>
        <taxon>Araneoidea</taxon>
        <taxon>Nephilidae</taxon>
        <taxon>Nephila</taxon>
    </lineage>
</organism>
<dbReference type="InterPro" id="IPR033906">
    <property type="entry name" value="Lipase_N"/>
</dbReference>
<dbReference type="CDD" id="cd00707">
    <property type="entry name" value="Pancreat_lipase_like"/>
    <property type="match status" value="1"/>
</dbReference>
<gene>
    <name evidence="7" type="primary">PNLIP</name>
    <name evidence="7" type="ORF">NPIL_201371</name>
</gene>
<dbReference type="InterPro" id="IPR029058">
    <property type="entry name" value="AB_hydrolase_fold"/>
</dbReference>
<evidence type="ECO:0000256" key="3">
    <source>
        <dbReference type="ARBA" id="ARBA00022525"/>
    </source>
</evidence>
<dbReference type="GO" id="GO:0016298">
    <property type="term" value="F:lipase activity"/>
    <property type="evidence" value="ECO:0007669"/>
    <property type="project" value="InterPro"/>
</dbReference>
<dbReference type="AlphaFoldDB" id="A0A8X6QQS1"/>
<keyword evidence="8" id="KW-1185">Reference proteome</keyword>
<reference evidence="7" key="1">
    <citation type="submission" date="2020-08" db="EMBL/GenBank/DDBJ databases">
        <title>Multicomponent nature underlies the extraordinary mechanical properties of spider dragline silk.</title>
        <authorList>
            <person name="Kono N."/>
            <person name="Nakamura H."/>
            <person name="Mori M."/>
            <person name="Yoshida Y."/>
            <person name="Ohtoshi R."/>
            <person name="Malay A.D."/>
            <person name="Moran D.A.P."/>
            <person name="Tomita M."/>
            <person name="Numata K."/>
            <person name="Arakawa K."/>
        </authorList>
    </citation>
    <scope>NUCLEOTIDE SEQUENCE</scope>
</reference>